<comment type="similarity">
    <text evidence="2">Belongs to the KptA/TPT1 family.</text>
</comment>
<evidence type="ECO:0000256" key="3">
    <source>
        <dbReference type="ARBA" id="ARBA00012007"/>
    </source>
</evidence>
<name>A0AAW0XJU0_CHEQU</name>
<gene>
    <name evidence="7" type="ORF">OTU49_003274</name>
</gene>
<evidence type="ECO:0000256" key="5">
    <source>
        <dbReference type="ARBA" id="ARBA00023027"/>
    </source>
</evidence>
<dbReference type="GO" id="GO:0000215">
    <property type="term" value="F:tRNA 2'-phosphotransferase activity"/>
    <property type="evidence" value="ECO:0007669"/>
    <property type="project" value="UniProtKB-EC"/>
</dbReference>
<dbReference type="EMBL" id="JARKIK010000035">
    <property type="protein sequence ID" value="KAK8739939.1"/>
    <property type="molecule type" value="Genomic_DNA"/>
</dbReference>
<organism evidence="7 8">
    <name type="scientific">Cherax quadricarinatus</name>
    <name type="common">Australian red claw crayfish</name>
    <dbReference type="NCBI Taxonomy" id="27406"/>
    <lineage>
        <taxon>Eukaryota</taxon>
        <taxon>Metazoa</taxon>
        <taxon>Ecdysozoa</taxon>
        <taxon>Arthropoda</taxon>
        <taxon>Crustacea</taxon>
        <taxon>Multicrustacea</taxon>
        <taxon>Malacostraca</taxon>
        <taxon>Eumalacostraca</taxon>
        <taxon>Eucarida</taxon>
        <taxon>Decapoda</taxon>
        <taxon>Pleocyemata</taxon>
        <taxon>Astacidea</taxon>
        <taxon>Parastacoidea</taxon>
        <taxon>Parastacidae</taxon>
        <taxon>Cherax</taxon>
    </lineage>
</organism>
<keyword evidence="8" id="KW-1185">Reference proteome</keyword>
<accession>A0AAW0XJU0</accession>
<dbReference type="Gene3D" id="1.10.10.970">
    <property type="entry name" value="RNA 2'-phosphotransferase, Tpt1/KptA family, N-terminal domain"/>
    <property type="match status" value="1"/>
</dbReference>
<reference evidence="7 8" key="1">
    <citation type="journal article" date="2024" name="BMC Genomics">
        <title>Genome assembly of redclaw crayfish (Cherax quadricarinatus) provides insights into its immune adaptation and hypoxia tolerance.</title>
        <authorList>
            <person name="Liu Z."/>
            <person name="Zheng J."/>
            <person name="Li H."/>
            <person name="Fang K."/>
            <person name="Wang S."/>
            <person name="He J."/>
            <person name="Zhou D."/>
            <person name="Weng S."/>
            <person name="Chi M."/>
            <person name="Gu Z."/>
            <person name="He J."/>
            <person name="Li F."/>
            <person name="Wang M."/>
        </authorList>
    </citation>
    <scope>NUCLEOTIDE SEQUENCE [LARGE SCALE GENOMIC DNA]</scope>
    <source>
        <strain evidence="7">ZL_2023a</strain>
    </source>
</reference>
<keyword evidence="4" id="KW-0808">Transferase</keyword>
<dbReference type="InterPro" id="IPR042081">
    <property type="entry name" value="RNA_2'-PTrans_C"/>
</dbReference>
<dbReference type="FunFam" id="3.20.170.30:FF:000002">
    <property type="entry name" value="Phosphotransferase, putative"/>
    <property type="match status" value="1"/>
</dbReference>
<dbReference type="GO" id="GO:0006388">
    <property type="term" value="P:tRNA splicing, via endonucleolytic cleavage and ligation"/>
    <property type="evidence" value="ECO:0007669"/>
    <property type="project" value="TreeGrafter"/>
</dbReference>
<dbReference type="Gene3D" id="3.20.170.30">
    <property type="match status" value="1"/>
</dbReference>
<dbReference type="AlphaFoldDB" id="A0AAW0XJU0"/>
<keyword evidence="5" id="KW-0520">NAD</keyword>
<dbReference type="InterPro" id="IPR042080">
    <property type="entry name" value="RNA_2'-PTrans_N"/>
</dbReference>
<evidence type="ECO:0000256" key="6">
    <source>
        <dbReference type="ARBA" id="ARBA00047949"/>
    </source>
</evidence>
<evidence type="ECO:0000313" key="8">
    <source>
        <dbReference type="Proteomes" id="UP001445076"/>
    </source>
</evidence>
<comment type="caution">
    <text evidence="7">The sequence shown here is derived from an EMBL/GenBank/DDBJ whole genome shotgun (WGS) entry which is preliminary data.</text>
</comment>
<evidence type="ECO:0000313" key="7">
    <source>
        <dbReference type="EMBL" id="KAK8739939.1"/>
    </source>
</evidence>
<dbReference type="InterPro" id="IPR002745">
    <property type="entry name" value="Ptrans_KptA/Tpt1"/>
</dbReference>
<dbReference type="PANTHER" id="PTHR12684">
    <property type="entry name" value="PUTATIVE PHOSPHOTRANSFERASE"/>
    <property type="match status" value="1"/>
</dbReference>
<dbReference type="EC" id="2.7.1.160" evidence="3"/>
<dbReference type="PANTHER" id="PTHR12684:SF2">
    <property type="entry name" value="TRNA 2'-PHOSPHOTRANSFERASE 1"/>
    <property type="match status" value="1"/>
</dbReference>
<dbReference type="Pfam" id="PF01885">
    <property type="entry name" value="PTS_2-RNA"/>
    <property type="match status" value="1"/>
</dbReference>
<evidence type="ECO:0000256" key="2">
    <source>
        <dbReference type="ARBA" id="ARBA00009836"/>
    </source>
</evidence>
<evidence type="ECO:0000256" key="4">
    <source>
        <dbReference type="ARBA" id="ARBA00022679"/>
    </source>
</evidence>
<evidence type="ECO:0000256" key="1">
    <source>
        <dbReference type="ARBA" id="ARBA00003343"/>
    </source>
</evidence>
<proteinExistence type="inferred from homology"/>
<comment type="catalytic activity">
    <reaction evidence="6">
        <text>2'-phospho-[ligated tRNA] + NAD(+) = mature tRNA + ADP-alpha-D-ribose 1'',2''-cyclic phosphate + nicotinamide</text>
        <dbReference type="Rhea" id="RHEA:23324"/>
        <dbReference type="Rhea" id="RHEA-COMP:11106"/>
        <dbReference type="Rhea" id="RHEA-COMP:11107"/>
        <dbReference type="ChEBI" id="CHEBI:17154"/>
        <dbReference type="ChEBI" id="CHEBI:57540"/>
        <dbReference type="ChEBI" id="CHEBI:76596"/>
        <dbReference type="ChEBI" id="CHEBI:82883"/>
        <dbReference type="ChEBI" id="CHEBI:85027"/>
        <dbReference type="EC" id="2.7.1.160"/>
    </reaction>
</comment>
<protein>
    <recommendedName>
        <fullName evidence="3">2'-phosphotransferase</fullName>
        <ecNumber evidence="3">2.7.1.160</ecNumber>
    </recommendedName>
</protein>
<dbReference type="Proteomes" id="UP001445076">
    <property type="component" value="Unassembled WGS sequence"/>
</dbReference>
<sequence>MSKTDVRISKALSWLLRHGAEKEGLILGTGGWAKLEDVLRKPTFKKVKVDKVKEIVANCPKQRFALKEENGEFYIRANQGHSIQVDDLDLEEITIASDAESVVHGTYYRHWNSIKEQGLCRMNRTHIHFAPGLPGEAGVISGMRSSCQIFIYVDLAKALRDGFKFFKSANNVIMCSGNEAGYLPPEYFLKVVDKRTNKELV</sequence>
<dbReference type="SUPFAM" id="SSF56399">
    <property type="entry name" value="ADP-ribosylation"/>
    <property type="match status" value="1"/>
</dbReference>
<comment type="function">
    <text evidence="1">Catalyzes the last step of tRNA splicing, the transfer of the splice junction 2'-phosphate from ligated tRNA to NAD to produce ADP-ribose 1''-2'' cyclic phosphate.</text>
</comment>